<name>A0AAX3MU39_9BACL</name>
<dbReference type="EMBL" id="CP118101">
    <property type="protein sequence ID" value="WDH80951.1"/>
    <property type="molecule type" value="Genomic_DNA"/>
</dbReference>
<sequence length="256" mass="28889">MPHNDKPFYVEFPDEDTIRTEVEHIVARGLMPKPSLSRNLMDMARQLGLRVLFKDRAEIALITIVGLLIMVLFGYAAGEQVNSASPWSMSVLIFTTSPVLYFTIAVMFFVQLRTKSTYETEMACKYNVHQLAAFRMLIFSLLSLAANMISIMVLAVQIEGFDVARSILMSASSLFIFSALFMYFQLHVKSGWSWLIAGMSWISVNVLLSLGLGPVFEQVLNQVPLLVYGFIAIAGFMLYARHLKQMFQLQQAGGYR</sequence>
<dbReference type="EMBL" id="CP118108">
    <property type="protein sequence ID" value="WDI00651.1"/>
    <property type="molecule type" value="Genomic_DNA"/>
</dbReference>
<evidence type="ECO:0000313" key="2">
    <source>
        <dbReference type="EMBL" id="WDH80951.1"/>
    </source>
</evidence>
<evidence type="ECO:0000313" key="3">
    <source>
        <dbReference type="EMBL" id="WDI00651.1"/>
    </source>
</evidence>
<organism evidence="2 4">
    <name type="scientific">Paenibacillus urinalis</name>
    <dbReference type="NCBI Taxonomy" id="521520"/>
    <lineage>
        <taxon>Bacteria</taxon>
        <taxon>Bacillati</taxon>
        <taxon>Bacillota</taxon>
        <taxon>Bacilli</taxon>
        <taxon>Bacillales</taxon>
        <taxon>Paenibacillaceae</taxon>
        <taxon>Paenibacillus</taxon>
    </lineage>
</organism>
<dbReference type="RefSeq" id="WP_047910505.1">
    <property type="nucleotide sequence ID" value="NZ_CP118101.1"/>
</dbReference>
<feature type="transmembrane region" description="Helical" evidence="1">
    <location>
        <begin position="89"/>
        <end position="112"/>
    </location>
</feature>
<protein>
    <submittedName>
        <fullName evidence="2">Uncharacterized protein</fullName>
    </submittedName>
</protein>
<accession>A0AAX3MU39</accession>
<keyword evidence="1" id="KW-0472">Membrane</keyword>
<dbReference type="Proteomes" id="UP001221519">
    <property type="component" value="Chromosome"/>
</dbReference>
<feature type="transmembrane region" description="Helical" evidence="1">
    <location>
        <begin position="191"/>
        <end position="213"/>
    </location>
</feature>
<dbReference type="AlphaFoldDB" id="A0AAX3MU39"/>
<reference evidence="2 5" key="1">
    <citation type="submission" date="2023-02" db="EMBL/GenBank/DDBJ databases">
        <title>Pathogen: clinical or host-associated sample.</title>
        <authorList>
            <person name="Hergert J."/>
            <person name="Casey R."/>
            <person name="Wagner J."/>
            <person name="Young E.L."/>
            <person name="Oakeson K.F."/>
        </authorList>
    </citation>
    <scope>NUCLEOTIDE SEQUENCE</scope>
    <source>
        <strain evidence="3 5">2022CK-00829</strain>
        <strain evidence="2">2022CK-00830</strain>
    </source>
</reference>
<feature type="transmembrane region" description="Helical" evidence="1">
    <location>
        <begin position="59"/>
        <end position="77"/>
    </location>
</feature>
<keyword evidence="5" id="KW-1185">Reference proteome</keyword>
<dbReference type="Proteomes" id="UP001220962">
    <property type="component" value="Chromosome"/>
</dbReference>
<feature type="transmembrane region" description="Helical" evidence="1">
    <location>
        <begin position="164"/>
        <end position="184"/>
    </location>
</feature>
<gene>
    <name evidence="2" type="ORF">PUW23_15560</name>
    <name evidence="3" type="ORF">PUW25_15315</name>
</gene>
<feature type="transmembrane region" description="Helical" evidence="1">
    <location>
        <begin position="219"/>
        <end position="240"/>
    </location>
</feature>
<proteinExistence type="predicted"/>
<evidence type="ECO:0000256" key="1">
    <source>
        <dbReference type="SAM" id="Phobius"/>
    </source>
</evidence>
<keyword evidence="1" id="KW-0812">Transmembrane</keyword>
<feature type="transmembrane region" description="Helical" evidence="1">
    <location>
        <begin position="133"/>
        <end position="158"/>
    </location>
</feature>
<evidence type="ECO:0000313" key="4">
    <source>
        <dbReference type="Proteomes" id="UP001220962"/>
    </source>
</evidence>
<evidence type="ECO:0000313" key="5">
    <source>
        <dbReference type="Proteomes" id="UP001221519"/>
    </source>
</evidence>
<keyword evidence="1" id="KW-1133">Transmembrane helix</keyword>